<dbReference type="SUPFAM" id="SSF88659">
    <property type="entry name" value="Sigma3 and sigma4 domains of RNA polymerase sigma factors"/>
    <property type="match status" value="1"/>
</dbReference>
<dbReference type="RefSeq" id="WP_149763272.1">
    <property type="nucleotide sequence ID" value="NZ_BSPE01000090.1"/>
</dbReference>
<dbReference type="PANTHER" id="PTHR30376">
    <property type="entry name" value="SIGMA FACTOR RPOH HEAT SHOCK RELATED"/>
    <property type="match status" value="1"/>
</dbReference>
<dbReference type="Gene3D" id="1.20.140.160">
    <property type="match status" value="1"/>
</dbReference>
<dbReference type="InterPro" id="IPR050813">
    <property type="entry name" value="Sigma-70_Factor"/>
</dbReference>
<evidence type="ECO:0000256" key="6">
    <source>
        <dbReference type="SAM" id="MobiDB-lite"/>
    </source>
</evidence>
<dbReference type="Pfam" id="PF04545">
    <property type="entry name" value="Sigma70_r4"/>
    <property type="match status" value="1"/>
</dbReference>
<evidence type="ECO:0000256" key="4">
    <source>
        <dbReference type="ARBA" id="ARBA00023125"/>
    </source>
</evidence>
<dbReference type="InterPro" id="IPR007630">
    <property type="entry name" value="RNA_pol_sigma70_r4"/>
</dbReference>
<evidence type="ECO:0000259" key="8">
    <source>
        <dbReference type="Pfam" id="PF04545"/>
    </source>
</evidence>
<dbReference type="Gene3D" id="1.20.120.1810">
    <property type="match status" value="1"/>
</dbReference>
<dbReference type="EMBL" id="FOSL01000027">
    <property type="protein sequence ID" value="SFL05710.1"/>
    <property type="molecule type" value="Genomic_DNA"/>
</dbReference>
<feature type="compositionally biased region" description="Polar residues" evidence="6">
    <location>
        <begin position="17"/>
        <end position="26"/>
    </location>
</feature>
<reference evidence="9 10" key="1">
    <citation type="submission" date="2016-10" db="EMBL/GenBank/DDBJ databases">
        <authorList>
            <person name="Varghese N."/>
            <person name="Submissions S."/>
        </authorList>
    </citation>
    <scope>NUCLEOTIDE SEQUENCE [LARGE SCALE GENOMIC DNA]</scope>
    <source>
        <strain evidence="9 10">DSM 21822</strain>
    </source>
</reference>
<dbReference type="PANTHER" id="PTHR30376:SF3">
    <property type="entry name" value="RNA POLYMERASE SIGMA FACTOR RPOH"/>
    <property type="match status" value="1"/>
</dbReference>
<dbReference type="InterPro" id="IPR013325">
    <property type="entry name" value="RNA_pol_sigma_r2"/>
</dbReference>
<evidence type="ECO:0000259" key="7">
    <source>
        <dbReference type="Pfam" id="PF04542"/>
    </source>
</evidence>
<dbReference type="InterPro" id="IPR014284">
    <property type="entry name" value="RNA_pol_sigma-70_dom"/>
</dbReference>
<feature type="region of interest" description="Disordered" evidence="6">
    <location>
        <begin position="1"/>
        <end position="48"/>
    </location>
</feature>
<dbReference type="InterPro" id="IPR013324">
    <property type="entry name" value="RNA_pol_sigma_r3/r4-like"/>
</dbReference>
<evidence type="ECO:0000256" key="3">
    <source>
        <dbReference type="ARBA" id="ARBA00023082"/>
    </source>
</evidence>
<feature type="domain" description="RNA polymerase sigma-70 region 2" evidence="7">
    <location>
        <begin position="77"/>
        <end position="137"/>
    </location>
</feature>
<dbReference type="NCBIfam" id="TIGR02937">
    <property type="entry name" value="sigma70-ECF"/>
    <property type="match status" value="1"/>
</dbReference>
<dbReference type="OrthoDB" id="7830913at2"/>
<gene>
    <name evidence="9" type="ORF">SAMN04488498_12717</name>
</gene>
<dbReference type="PRINTS" id="PR00046">
    <property type="entry name" value="SIGMA70FCT"/>
</dbReference>
<name>A0A1I4EKW0_9HYPH</name>
<dbReference type="InterPro" id="IPR000943">
    <property type="entry name" value="RNA_pol_sigma70"/>
</dbReference>
<keyword evidence="10" id="KW-1185">Reference proteome</keyword>
<dbReference type="GO" id="GO:0016987">
    <property type="term" value="F:sigma factor activity"/>
    <property type="evidence" value="ECO:0007669"/>
    <property type="project" value="UniProtKB-KW"/>
</dbReference>
<feature type="domain" description="RNA polymerase sigma-70 region 4" evidence="8">
    <location>
        <begin position="209"/>
        <end position="260"/>
    </location>
</feature>
<evidence type="ECO:0000313" key="10">
    <source>
        <dbReference type="Proteomes" id="UP000323300"/>
    </source>
</evidence>
<evidence type="ECO:0000256" key="5">
    <source>
        <dbReference type="ARBA" id="ARBA00023163"/>
    </source>
</evidence>
<proteinExistence type="inferred from homology"/>
<protein>
    <submittedName>
        <fullName evidence="9">RNA polymerase sigma-32 factor</fullName>
    </submittedName>
</protein>
<sequence length="270" mass="30030">MDAGAQPISFEHVHSHPTFSEGSATASRERGADRYSGTGRSHAKGAPIRAEALSREEELSLFFLWRHRGDYGALQKLVLSYEPLVARIVRDLRSGGLSIEDAKQEARCGLLEAARRFDPSKGFRFGTYARWWILSEVSSYQIANRDILSSRRMKGRPKLPQSNFVSLDTPIGPDGESVAAMIPSSDAGPDLIAEQTIDGERMHLDLENALSALKPREILVVQRRHLSDEVETLQTVAQDMQITAERVRQIEKAALARLRNLLAESAIQRA</sequence>
<evidence type="ECO:0000256" key="2">
    <source>
        <dbReference type="ARBA" id="ARBA00023015"/>
    </source>
</evidence>
<comment type="similarity">
    <text evidence="1">Belongs to the sigma-70 factor family.</text>
</comment>
<evidence type="ECO:0000313" key="9">
    <source>
        <dbReference type="EMBL" id="SFL05710.1"/>
    </source>
</evidence>
<keyword evidence="2" id="KW-0805">Transcription regulation</keyword>
<dbReference type="AlphaFoldDB" id="A0A1I4EKW0"/>
<dbReference type="GO" id="GO:0003677">
    <property type="term" value="F:DNA binding"/>
    <property type="evidence" value="ECO:0007669"/>
    <property type="project" value="UniProtKB-KW"/>
</dbReference>
<dbReference type="InterPro" id="IPR007627">
    <property type="entry name" value="RNA_pol_sigma70_r2"/>
</dbReference>
<dbReference type="Proteomes" id="UP000323300">
    <property type="component" value="Unassembled WGS sequence"/>
</dbReference>
<accession>A0A1I4EKW0</accession>
<dbReference type="GO" id="GO:0006352">
    <property type="term" value="P:DNA-templated transcription initiation"/>
    <property type="evidence" value="ECO:0007669"/>
    <property type="project" value="InterPro"/>
</dbReference>
<dbReference type="Pfam" id="PF04542">
    <property type="entry name" value="Sigma70_r2"/>
    <property type="match status" value="1"/>
</dbReference>
<keyword evidence="3" id="KW-0731">Sigma factor</keyword>
<evidence type="ECO:0000256" key="1">
    <source>
        <dbReference type="ARBA" id="ARBA00007788"/>
    </source>
</evidence>
<dbReference type="SUPFAM" id="SSF88946">
    <property type="entry name" value="Sigma2 domain of RNA polymerase sigma factors"/>
    <property type="match status" value="1"/>
</dbReference>
<keyword evidence="5" id="KW-0804">Transcription</keyword>
<keyword evidence="4" id="KW-0238">DNA-binding</keyword>
<organism evidence="9 10">
    <name type="scientific">Neomesorhizobium albiziae</name>
    <dbReference type="NCBI Taxonomy" id="335020"/>
    <lineage>
        <taxon>Bacteria</taxon>
        <taxon>Pseudomonadati</taxon>
        <taxon>Pseudomonadota</taxon>
        <taxon>Alphaproteobacteria</taxon>
        <taxon>Hyphomicrobiales</taxon>
        <taxon>Phyllobacteriaceae</taxon>
        <taxon>Neomesorhizobium</taxon>
    </lineage>
</organism>